<keyword evidence="2" id="KW-1185">Reference proteome</keyword>
<dbReference type="SUPFAM" id="SSF53474">
    <property type="entry name" value="alpha/beta-Hydrolases"/>
    <property type="match status" value="1"/>
</dbReference>
<dbReference type="KEGG" id="fco:FCOL_03985"/>
<evidence type="ECO:0000313" key="2">
    <source>
        <dbReference type="Proteomes" id="UP000005638"/>
    </source>
</evidence>
<dbReference type="InterPro" id="IPR029058">
    <property type="entry name" value="AB_hydrolase_fold"/>
</dbReference>
<protein>
    <submittedName>
        <fullName evidence="1">Homoserine O-acetyltransferase</fullName>
    </submittedName>
</protein>
<dbReference type="RefSeq" id="WP_014164916.1">
    <property type="nucleotide sequence ID" value="NC_016510.2"/>
</dbReference>
<gene>
    <name evidence="1" type="ordered locus">FCOL_03985</name>
</gene>
<accession>G8X6Q0</accession>
<dbReference type="EMBL" id="CP003222">
    <property type="protein sequence ID" value="AEW85635.1"/>
    <property type="molecule type" value="Genomic_DNA"/>
</dbReference>
<dbReference type="GO" id="GO:0016740">
    <property type="term" value="F:transferase activity"/>
    <property type="evidence" value="ECO:0007669"/>
    <property type="project" value="UniProtKB-KW"/>
</dbReference>
<dbReference type="STRING" id="1041826.FCOL_03985"/>
<reference evidence="1 2" key="1">
    <citation type="journal article" date="2012" name="J. Bacteriol.">
        <title>Genome Sequence of the Fish Pathogen Flavobacterium columnare ATCC 49512.</title>
        <authorList>
            <person name="Tekedar H.C."/>
            <person name="Karsi A."/>
            <person name="Gillaspy A.F."/>
            <person name="Dyer D.W."/>
            <person name="Benton N.R."/>
            <person name="Zaitshik J."/>
            <person name="Vamenta S."/>
            <person name="Banes M.M."/>
            <person name="Gulsoy N."/>
            <person name="Aboko-Cole M."/>
            <person name="Waldbieser G.C."/>
            <person name="Lawrence M.L."/>
        </authorList>
    </citation>
    <scope>NUCLEOTIDE SEQUENCE [LARGE SCALE GENOMIC DNA]</scope>
    <source>
        <strain evidence="2">ATCC 49512 / CIP 103533 / TG 44/87</strain>
    </source>
</reference>
<dbReference type="AlphaFoldDB" id="G8X6Q0"/>
<dbReference type="Gene3D" id="3.40.50.1820">
    <property type="entry name" value="alpha/beta hydrolase"/>
    <property type="match status" value="1"/>
</dbReference>
<evidence type="ECO:0000313" key="1">
    <source>
        <dbReference type="EMBL" id="AEW85635.1"/>
    </source>
</evidence>
<sequence>MDNCCQIDFFSFTLQSGKTIPFLPLLYQSFGPKINTAPVVLINHALTGNSNVTGENGWWNKLVGYNQVIDLNAFTELLSMCQVMDMLRVF</sequence>
<organism evidence="1 2">
    <name type="scientific">Flavobacterium columnare (strain ATCC 49512 / CIP 103533 / TG 44/87)</name>
    <dbReference type="NCBI Taxonomy" id="1041826"/>
    <lineage>
        <taxon>Bacteria</taxon>
        <taxon>Pseudomonadati</taxon>
        <taxon>Bacteroidota</taxon>
        <taxon>Flavobacteriia</taxon>
        <taxon>Flavobacteriales</taxon>
        <taxon>Flavobacteriaceae</taxon>
        <taxon>Flavobacterium</taxon>
    </lineage>
</organism>
<dbReference type="Proteomes" id="UP000005638">
    <property type="component" value="Chromosome"/>
</dbReference>
<proteinExistence type="predicted"/>
<name>G8X6Q0_FLACA</name>
<dbReference type="eggNOG" id="COG2021">
    <property type="taxonomic scope" value="Bacteria"/>
</dbReference>
<dbReference type="HOGENOM" id="CLU_2436464_0_0_10"/>